<name>A0A934WPS0_9BURK</name>
<dbReference type="Pfam" id="PF13481">
    <property type="entry name" value="AAA_25"/>
    <property type="match status" value="1"/>
</dbReference>
<protein>
    <submittedName>
        <fullName evidence="2">AAA family ATPase</fullName>
    </submittedName>
</protein>
<reference evidence="2" key="1">
    <citation type="journal article" date="2012" name="J. Microbiol. Biotechnol.">
        <title>Ramlibacter ginsenosidimutans sp. nov., with ginsenoside-converting activity.</title>
        <authorList>
            <person name="Wang L."/>
            <person name="An D.S."/>
            <person name="Kim S.G."/>
            <person name="Jin F.X."/>
            <person name="Kim S.C."/>
            <person name="Lee S.T."/>
            <person name="Im W.T."/>
        </authorList>
    </citation>
    <scope>NUCLEOTIDE SEQUENCE</scope>
    <source>
        <strain evidence="2">KACC 17527</strain>
    </source>
</reference>
<dbReference type="RefSeq" id="WP_201176726.1">
    <property type="nucleotide sequence ID" value="NZ_JAEPWM010000012.1"/>
</dbReference>
<sequence length="475" mass="51607">MTAAQFKARDEVDDEVDRMLGTEAERRRIPDAEEVAEAHRLVGNSIAAAVAEWQTVTPEENARRKLPFEVVRIAGLRHIELPPPLYAWEGLIPIGYVTNLSGHGGTGKTIVSLQLAVSVVLGLPLFGKPTRQGNVGFFSGEDGKALLLFRLQFICGAMGVNADDLDGKLFILDATERDPTLFVEQNAAGQRIGRTTIAYEALRAFCKQQNLSLLVVDNASDVYSASEIDRAKVRAFMRALAQIARECDAAVLLLAHVDKGTSRGERSGNESYSGSTAWHNSARSRLFLRSDAEGTLTLEQQKHNLGTRQLPLRLVWPVGGVPSLDEPLGHPMPHGRSECDAERALLRLIAEYTDRGEFVSTAHTSRTHAAKVLRQEPSYPKWLKDAEVFDLLRKAERAGRLERVTYKGTDRHERERWHVTHAGRSDAATAGTAGSTRSTAHAAEAASPCGDCGDLPPGGMGDTAAAQVAAPGSPR</sequence>
<evidence type="ECO:0000313" key="2">
    <source>
        <dbReference type="EMBL" id="MBK6008811.1"/>
    </source>
</evidence>
<dbReference type="SUPFAM" id="SSF52540">
    <property type="entry name" value="P-loop containing nucleoside triphosphate hydrolases"/>
    <property type="match status" value="1"/>
</dbReference>
<reference evidence="2" key="2">
    <citation type="submission" date="2021-01" db="EMBL/GenBank/DDBJ databases">
        <authorList>
            <person name="Kang M."/>
        </authorList>
    </citation>
    <scope>NUCLEOTIDE SEQUENCE</scope>
    <source>
        <strain evidence="2">KACC 17527</strain>
    </source>
</reference>
<evidence type="ECO:0000256" key="1">
    <source>
        <dbReference type="SAM" id="MobiDB-lite"/>
    </source>
</evidence>
<dbReference type="AlphaFoldDB" id="A0A934WPS0"/>
<organism evidence="2 3">
    <name type="scientific">Ramlibacter ginsenosidimutans</name>
    <dbReference type="NCBI Taxonomy" id="502333"/>
    <lineage>
        <taxon>Bacteria</taxon>
        <taxon>Pseudomonadati</taxon>
        <taxon>Pseudomonadota</taxon>
        <taxon>Betaproteobacteria</taxon>
        <taxon>Burkholderiales</taxon>
        <taxon>Comamonadaceae</taxon>
        <taxon>Ramlibacter</taxon>
    </lineage>
</organism>
<proteinExistence type="predicted"/>
<feature type="compositionally biased region" description="Low complexity" evidence="1">
    <location>
        <begin position="425"/>
        <end position="455"/>
    </location>
</feature>
<dbReference type="Gene3D" id="3.40.50.300">
    <property type="entry name" value="P-loop containing nucleotide triphosphate hydrolases"/>
    <property type="match status" value="1"/>
</dbReference>
<evidence type="ECO:0000313" key="3">
    <source>
        <dbReference type="Proteomes" id="UP000630528"/>
    </source>
</evidence>
<keyword evidence="3" id="KW-1185">Reference proteome</keyword>
<gene>
    <name evidence="2" type="ORF">JJB11_22165</name>
</gene>
<feature type="region of interest" description="Disordered" evidence="1">
    <location>
        <begin position="420"/>
        <end position="475"/>
    </location>
</feature>
<comment type="caution">
    <text evidence="2">The sequence shown here is derived from an EMBL/GenBank/DDBJ whole genome shotgun (WGS) entry which is preliminary data.</text>
</comment>
<dbReference type="EMBL" id="JAEPWM010000012">
    <property type="protein sequence ID" value="MBK6008811.1"/>
    <property type="molecule type" value="Genomic_DNA"/>
</dbReference>
<dbReference type="Proteomes" id="UP000630528">
    <property type="component" value="Unassembled WGS sequence"/>
</dbReference>
<dbReference type="InterPro" id="IPR027417">
    <property type="entry name" value="P-loop_NTPase"/>
</dbReference>
<accession>A0A934WPS0</accession>